<feature type="domain" description="Mce/MlaD" evidence="2">
    <location>
        <begin position="49"/>
        <end position="125"/>
    </location>
</feature>
<gene>
    <name evidence="3" type="ORF">OJ962_08360</name>
</gene>
<organism evidence="3 4">
    <name type="scientific">Solirubrobacter deserti</name>
    <dbReference type="NCBI Taxonomy" id="2282478"/>
    <lineage>
        <taxon>Bacteria</taxon>
        <taxon>Bacillati</taxon>
        <taxon>Actinomycetota</taxon>
        <taxon>Thermoleophilia</taxon>
        <taxon>Solirubrobacterales</taxon>
        <taxon>Solirubrobacteraceae</taxon>
        <taxon>Solirubrobacter</taxon>
    </lineage>
</organism>
<dbReference type="Pfam" id="PF02470">
    <property type="entry name" value="MlaD"/>
    <property type="match status" value="1"/>
</dbReference>
<evidence type="ECO:0000259" key="2">
    <source>
        <dbReference type="Pfam" id="PF02470"/>
    </source>
</evidence>
<sequence>MTAIRKHLPDFLAILGLLVVAFVVSVYILDKQRLALPPGVPVLGKDYFEIEAEMTTAQAVTPGQGQTVNVAGVEVGEISSVKLRDGKAIIGMKIQRKHDRIYRDASILLRPKTGLKDMVAELTPGTPEAGRLQEGGVIPISQTLPDVNLDEILAALDADTRDYLLLLLNDGAEGLGSERKGQQLAQAIRRLEPTAKYAREINEGLAERRDHLRRVVHNFSLLTEELGQRDTQLANFVQNSNAVFDTLAQQDASLQAILQRLPGTLQTTQTTLGKVETLADVLGPTLEDLRPAARALGPSLRKTRPFLRESTPVIRDEIRPFTRAALPTVQELRPAMRDLAEATPDLTASVGVLNQLLNAAAYNPPGQAEEGMLFWQAWVNHAGNSLFSTADSHGPIRRGLFLLSCNSAQLLDAVAQANPQLGTLVELLNAPAQQTICPTSTQGPAAGGGAPATGG</sequence>
<dbReference type="InterPro" id="IPR003399">
    <property type="entry name" value="Mce/MlaD"/>
</dbReference>
<accession>A0ABT4RG56</accession>
<keyword evidence="1" id="KW-0812">Transmembrane</keyword>
<keyword evidence="4" id="KW-1185">Reference proteome</keyword>
<keyword evidence="1" id="KW-0472">Membrane</keyword>
<protein>
    <recommendedName>
        <fullName evidence="2">Mce/MlaD domain-containing protein</fullName>
    </recommendedName>
</protein>
<proteinExistence type="predicted"/>
<name>A0ABT4RG56_9ACTN</name>
<comment type="caution">
    <text evidence="3">The sequence shown here is derived from an EMBL/GenBank/DDBJ whole genome shotgun (WGS) entry which is preliminary data.</text>
</comment>
<feature type="transmembrane region" description="Helical" evidence="1">
    <location>
        <begin position="12"/>
        <end position="29"/>
    </location>
</feature>
<dbReference type="RefSeq" id="WP_202955831.1">
    <property type="nucleotide sequence ID" value="NZ_JAPCID010000009.1"/>
</dbReference>
<dbReference type="EMBL" id="JAPCID010000009">
    <property type="protein sequence ID" value="MDA0137504.1"/>
    <property type="molecule type" value="Genomic_DNA"/>
</dbReference>
<dbReference type="InterPro" id="IPR052336">
    <property type="entry name" value="MlaD_Phospholipid_Transporter"/>
</dbReference>
<keyword evidence="1" id="KW-1133">Transmembrane helix</keyword>
<reference evidence="3" key="1">
    <citation type="submission" date="2022-10" db="EMBL/GenBank/DDBJ databases">
        <title>The WGS of Solirubrobacter sp. CPCC 204708.</title>
        <authorList>
            <person name="Jiang Z."/>
        </authorList>
    </citation>
    <scope>NUCLEOTIDE SEQUENCE</scope>
    <source>
        <strain evidence="3">CPCC 204708</strain>
    </source>
</reference>
<evidence type="ECO:0000313" key="4">
    <source>
        <dbReference type="Proteomes" id="UP001147700"/>
    </source>
</evidence>
<evidence type="ECO:0000256" key="1">
    <source>
        <dbReference type="SAM" id="Phobius"/>
    </source>
</evidence>
<dbReference type="PANTHER" id="PTHR33371">
    <property type="entry name" value="INTERMEMBRANE PHOSPHOLIPID TRANSPORT SYSTEM BINDING PROTEIN MLAD-RELATED"/>
    <property type="match status" value="1"/>
</dbReference>
<evidence type="ECO:0000313" key="3">
    <source>
        <dbReference type="EMBL" id="MDA0137504.1"/>
    </source>
</evidence>
<dbReference type="Proteomes" id="UP001147700">
    <property type="component" value="Unassembled WGS sequence"/>
</dbReference>
<dbReference type="PANTHER" id="PTHR33371:SF15">
    <property type="entry name" value="LIPOPROTEIN LPRN"/>
    <property type="match status" value="1"/>
</dbReference>